<evidence type="ECO:0000313" key="2">
    <source>
        <dbReference type="EMBL" id="CAI8030392.1"/>
    </source>
</evidence>
<evidence type="ECO:0000313" key="3">
    <source>
        <dbReference type="Proteomes" id="UP001174909"/>
    </source>
</evidence>
<dbReference type="EMBL" id="CASHTH010002477">
    <property type="protein sequence ID" value="CAI8030392.1"/>
    <property type="molecule type" value="Genomic_DNA"/>
</dbReference>
<dbReference type="PANTHER" id="PTHR30006">
    <property type="entry name" value="THIAMINE-BINDING PERIPLASMIC PROTEIN-RELATED"/>
    <property type="match status" value="1"/>
</dbReference>
<gene>
    <name evidence="2" type="ORF">GBAR_LOCUS17239</name>
</gene>
<dbReference type="AlphaFoldDB" id="A0AA35SJZ6"/>
<protein>
    <submittedName>
        <fullName evidence="2">Iron uptake protein A2</fullName>
    </submittedName>
</protein>
<comment type="caution">
    <text evidence="2">The sequence shown here is derived from an EMBL/GenBank/DDBJ whole genome shotgun (WGS) entry which is preliminary data.</text>
</comment>
<dbReference type="SUPFAM" id="SSF53850">
    <property type="entry name" value="Periplasmic binding protein-like II"/>
    <property type="match status" value="1"/>
</dbReference>
<organism evidence="2 3">
    <name type="scientific">Geodia barretti</name>
    <name type="common">Barrett's horny sponge</name>
    <dbReference type="NCBI Taxonomy" id="519541"/>
    <lineage>
        <taxon>Eukaryota</taxon>
        <taxon>Metazoa</taxon>
        <taxon>Porifera</taxon>
        <taxon>Demospongiae</taxon>
        <taxon>Heteroscleromorpha</taxon>
        <taxon>Tetractinellida</taxon>
        <taxon>Astrophorina</taxon>
        <taxon>Geodiidae</taxon>
        <taxon>Geodia</taxon>
    </lineage>
</organism>
<name>A0AA35SJZ6_GEOBA</name>
<reference evidence="2" key="1">
    <citation type="submission" date="2023-03" db="EMBL/GenBank/DDBJ databases">
        <authorList>
            <person name="Steffen K."/>
            <person name="Cardenas P."/>
        </authorList>
    </citation>
    <scope>NUCLEOTIDE SEQUENCE</scope>
</reference>
<dbReference type="Proteomes" id="UP001174909">
    <property type="component" value="Unassembled WGS sequence"/>
</dbReference>
<evidence type="ECO:0000256" key="1">
    <source>
        <dbReference type="ARBA" id="ARBA00022729"/>
    </source>
</evidence>
<keyword evidence="1" id="KW-0732">Signal</keyword>
<dbReference type="PANTHER" id="PTHR30006:SF24">
    <property type="entry name" value="SLL0237 PROTEIN"/>
    <property type="match status" value="1"/>
</dbReference>
<proteinExistence type="predicted"/>
<accession>A0AA35SJZ6</accession>
<dbReference type="Gene3D" id="3.40.190.10">
    <property type="entry name" value="Periplasmic binding protein-like II"/>
    <property type="match status" value="1"/>
</dbReference>
<sequence length="126" mass="13713">MVTAMRLMWGEEETRQWLLDMLKNEPGVFPKNTPIVAAAGAGSSGTGDDFAARNLFLKNGGPDSLVMVAGAGILGTSENRDNAETFMRFMLSKVAQQYFAGQRFEYPLVEGVKAPAAAPNRYPQRP</sequence>
<keyword evidence="3" id="KW-1185">Reference proteome</keyword>